<evidence type="ECO:0000313" key="1">
    <source>
        <dbReference type="EMBL" id="OZI21176.1"/>
    </source>
</evidence>
<proteinExistence type="predicted"/>
<gene>
    <name evidence="1" type="ORF">CAL26_27485</name>
</gene>
<dbReference type="GO" id="GO:0009159">
    <property type="term" value="P:deoxyribonucleoside monophosphate catabolic process"/>
    <property type="evidence" value="ECO:0007669"/>
    <property type="project" value="TreeGrafter"/>
</dbReference>
<evidence type="ECO:0000313" key="2">
    <source>
        <dbReference type="Proteomes" id="UP000216857"/>
    </source>
</evidence>
<protein>
    <submittedName>
        <fullName evidence="1">Nucleoside 2-deoxyribosyltransferase</fullName>
    </submittedName>
</protein>
<dbReference type="PANTHER" id="PTHR15364:SF0">
    <property type="entry name" value="2'-DEOXYNUCLEOSIDE 5'-PHOSPHATE N-HYDROLASE 1"/>
    <property type="match status" value="1"/>
</dbReference>
<name>A0A261R844_9BORD</name>
<dbReference type="Pfam" id="PF05014">
    <property type="entry name" value="Nuc_deoxyrib_tr"/>
    <property type="match status" value="1"/>
</dbReference>
<dbReference type="Proteomes" id="UP000216857">
    <property type="component" value="Unassembled WGS sequence"/>
</dbReference>
<dbReference type="PANTHER" id="PTHR15364">
    <property type="entry name" value="2'-DEOXYNUCLEOSIDE 5'-PHOSPHATE N-HYDROLASE 1"/>
    <property type="match status" value="1"/>
</dbReference>
<sequence length="180" mass="18811">MSGHAMNQPFTVYLAGFDVFRPDAVAYGASLKALCERYGLRGLYPLDQAGPAGLHGPELAAWICRANVGLIRQADGVIANLNPFRGHEPDSGTAFEVGYAAALGKPVWAYTSVRGTIVEQVAVGRSAQADAHLDAQGYVVEDFGMSLNLMLACSATVVVGDAEACLARVARDVGAAGERA</sequence>
<dbReference type="GO" id="GO:0016740">
    <property type="term" value="F:transferase activity"/>
    <property type="evidence" value="ECO:0007669"/>
    <property type="project" value="UniProtKB-KW"/>
</dbReference>
<dbReference type="Gene3D" id="3.40.50.450">
    <property type="match status" value="1"/>
</dbReference>
<dbReference type="OrthoDB" id="9795789at2"/>
<dbReference type="GO" id="GO:0070694">
    <property type="term" value="F:5-hydroxymethyl-dUMP N-hydrolase activity"/>
    <property type="evidence" value="ECO:0007669"/>
    <property type="project" value="TreeGrafter"/>
</dbReference>
<dbReference type="AlphaFoldDB" id="A0A261R844"/>
<keyword evidence="2" id="KW-1185">Reference proteome</keyword>
<reference evidence="1" key="1">
    <citation type="submission" date="2017-05" db="EMBL/GenBank/DDBJ databases">
        <title>Complete and WGS of Bordetella genogroups.</title>
        <authorList>
            <person name="Spilker T."/>
            <person name="Lipuma J."/>
        </authorList>
    </citation>
    <scope>NUCLEOTIDE SEQUENCE</scope>
    <source>
        <strain evidence="1">AU21707</strain>
    </source>
</reference>
<dbReference type="InterPro" id="IPR007710">
    <property type="entry name" value="Nucleoside_deoxyribTrfase"/>
</dbReference>
<dbReference type="InterPro" id="IPR051239">
    <property type="entry name" value="2'-dNMP_N-hydrolase"/>
</dbReference>
<organism evidence="1 2">
    <name type="scientific">Bordetella genomosp. 9</name>
    <dbReference type="NCBI Taxonomy" id="1416803"/>
    <lineage>
        <taxon>Bacteria</taxon>
        <taxon>Pseudomonadati</taxon>
        <taxon>Pseudomonadota</taxon>
        <taxon>Betaproteobacteria</taxon>
        <taxon>Burkholderiales</taxon>
        <taxon>Alcaligenaceae</taxon>
        <taxon>Bordetella</taxon>
    </lineage>
</organism>
<accession>A0A261R844</accession>
<comment type="caution">
    <text evidence="1">The sequence shown here is derived from an EMBL/GenBank/DDBJ whole genome shotgun (WGS) entry which is preliminary data.</text>
</comment>
<dbReference type="EMBL" id="NEVJ01000003">
    <property type="protein sequence ID" value="OZI21176.1"/>
    <property type="molecule type" value="Genomic_DNA"/>
</dbReference>
<dbReference type="SUPFAM" id="SSF52309">
    <property type="entry name" value="N-(deoxy)ribosyltransferase-like"/>
    <property type="match status" value="1"/>
</dbReference>